<dbReference type="InterPro" id="IPR000898">
    <property type="entry name" value="Indolamine_dOase"/>
</dbReference>
<evidence type="ECO:0000256" key="3">
    <source>
        <dbReference type="ARBA" id="ARBA00023004"/>
    </source>
</evidence>
<dbReference type="GO" id="GO:0033754">
    <property type="term" value="F:indoleamine 2,3-dioxygenase activity"/>
    <property type="evidence" value="ECO:0007669"/>
    <property type="project" value="UniProtKB-EC"/>
</dbReference>
<comment type="function">
    <text evidence="5">Produces N-formyl-kynurenine through the oxidation of tryptophan.</text>
</comment>
<evidence type="ECO:0000256" key="4">
    <source>
        <dbReference type="PIRSR" id="PIRSR600898-1"/>
    </source>
</evidence>
<dbReference type="OrthoDB" id="540174at2759"/>
<organism evidence="6 7">
    <name type="scientific">Elsinoe australis</name>
    <dbReference type="NCBI Taxonomy" id="40998"/>
    <lineage>
        <taxon>Eukaryota</taxon>
        <taxon>Fungi</taxon>
        <taxon>Dikarya</taxon>
        <taxon>Ascomycota</taxon>
        <taxon>Pezizomycotina</taxon>
        <taxon>Dothideomycetes</taxon>
        <taxon>Dothideomycetidae</taxon>
        <taxon>Myriangiales</taxon>
        <taxon>Elsinoaceae</taxon>
        <taxon>Elsinoe</taxon>
    </lineage>
</organism>
<evidence type="ECO:0000256" key="5">
    <source>
        <dbReference type="RuleBase" id="RU369119"/>
    </source>
</evidence>
<keyword evidence="2 4" id="KW-0479">Metal-binding</keyword>
<dbReference type="STRING" id="40998.A0A2P7Z444"/>
<dbReference type="SUPFAM" id="SSF140959">
    <property type="entry name" value="Indolic compounds 2,3-dioxygenase-like"/>
    <property type="match status" value="1"/>
</dbReference>
<comment type="catalytic activity">
    <reaction evidence="5">
        <text>L-tryptophan + O2 = N-formyl-L-kynurenine</text>
        <dbReference type="Rhea" id="RHEA:24536"/>
        <dbReference type="ChEBI" id="CHEBI:15379"/>
        <dbReference type="ChEBI" id="CHEBI:57912"/>
        <dbReference type="ChEBI" id="CHEBI:58629"/>
    </reaction>
</comment>
<keyword evidence="5" id="KW-0560">Oxidoreductase</keyword>
<dbReference type="GO" id="GO:0020037">
    <property type="term" value="F:heme binding"/>
    <property type="evidence" value="ECO:0007669"/>
    <property type="project" value="UniProtKB-UniRule"/>
</dbReference>
<sequence>MSPHKVSTLSSLQDVSSYDISPNGFLPSGPPLAYLPDGYYQPWDNIIHYLPTLLDTKQLRSIVENLHVLSTSHLHSDVEWRRAYLVLTMIAQAYIWQGPEPSERLPPAIAIPLLAVSKHLQVLPVATYAALNLWNWEPTAPGLDITNPDNLRSLHTFTGTDDESWFYVVSNAMEARGGAMVQSILKAMQAVEQHDTDCVVHSLVSLEKSLFEIGQLLERMYERCDPQVFYYHIRPFLAGSKNMAAAGLPNGVFFDEGNGKGKWRTYRGGSNGQSSLIQFFDAVLGVQHLKTEEFHEEMRKYMPGGHARFLEDVIEAANIRGYVSSYPENAELTTAFNEAIKALTSFRDKHLQLVSRYIIIPSRLPPPAKKPARQDLAAATTTAARRGSSTQELVGTGGTKLLPFLKQARNDTTATALDRPL</sequence>
<name>A0A2P7Z444_9PEZI</name>
<protein>
    <recommendedName>
        <fullName evidence="5">Indoleamine 2,3-dioxygenase</fullName>
        <ecNumber evidence="5">1.13.11.52</ecNumber>
    </recommendedName>
</protein>
<feature type="binding site" description="proximal binding residue" evidence="4">
    <location>
        <position position="350"/>
    </location>
    <ligand>
        <name>heme b</name>
        <dbReference type="ChEBI" id="CHEBI:60344"/>
    </ligand>
    <ligandPart>
        <name>Fe</name>
        <dbReference type="ChEBI" id="CHEBI:18248"/>
    </ligandPart>
</feature>
<keyword evidence="3 4" id="KW-0408">Iron</keyword>
<evidence type="ECO:0000256" key="1">
    <source>
        <dbReference type="ARBA" id="ARBA00007119"/>
    </source>
</evidence>
<dbReference type="EC" id="1.13.11.52" evidence="5"/>
<dbReference type="GO" id="GO:0046872">
    <property type="term" value="F:metal ion binding"/>
    <property type="evidence" value="ECO:0007669"/>
    <property type="project" value="UniProtKB-UniRule"/>
</dbReference>
<dbReference type="EMBL" id="NHZQ01000331">
    <property type="protein sequence ID" value="PSK42979.1"/>
    <property type="molecule type" value="Genomic_DNA"/>
</dbReference>
<accession>A0A2P7Z444</accession>
<dbReference type="AlphaFoldDB" id="A0A2P7Z444"/>
<dbReference type="GO" id="GO:0034354">
    <property type="term" value="P:'de novo' NAD+ biosynthetic process from L-tryptophan"/>
    <property type="evidence" value="ECO:0007669"/>
    <property type="project" value="TreeGrafter"/>
</dbReference>
<dbReference type="GO" id="GO:0019441">
    <property type="term" value="P:L-tryptophan catabolic process to kynurenine"/>
    <property type="evidence" value="ECO:0007669"/>
    <property type="project" value="UniProtKB-UniRule"/>
</dbReference>
<evidence type="ECO:0000313" key="7">
    <source>
        <dbReference type="Proteomes" id="UP000243723"/>
    </source>
</evidence>
<dbReference type="PANTHER" id="PTHR28657">
    <property type="entry name" value="INDOLEAMINE 2,3-DIOXYGENASE"/>
    <property type="match status" value="1"/>
</dbReference>
<proteinExistence type="inferred from homology"/>
<evidence type="ECO:0000256" key="2">
    <source>
        <dbReference type="ARBA" id="ARBA00022723"/>
    </source>
</evidence>
<keyword evidence="5 6" id="KW-0223">Dioxygenase</keyword>
<comment type="similarity">
    <text evidence="1 5">Belongs to the indoleamine 2,3-dioxygenase family.</text>
</comment>
<dbReference type="Proteomes" id="UP000243723">
    <property type="component" value="Unassembled WGS sequence"/>
</dbReference>
<dbReference type="Pfam" id="PF01231">
    <property type="entry name" value="IDO"/>
    <property type="match status" value="1"/>
</dbReference>
<dbReference type="InterPro" id="IPR037217">
    <property type="entry name" value="Trp/Indoleamine_2_3_dOase-like"/>
</dbReference>
<gene>
    <name evidence="6" type="ORF">B9Z65_6933</name>
</gene>
<dbReference type="PROSITE" id="PS00876">
    <property type="entry name" value="IDO_1"/>
    <property type="match status" value="1"/>
</dbReference>
<dbReference type="Gene3D" id="1.20.58.480">
    <property type="match status" value="1"/>
</dbReference>
<reference evidence="6 7" key="1">
    <citation type="submission" date="2017-05" db="EMBL/GenBank/DDBJ databases">
        <title>Draft genome sequence of Elsinoe australis.</title>
        <authorList>
            <person name="Cheng Q."/>
        </authorList>
    </citation>
    <scope>NUCLEOTIDE SEQUENCE [LARGE SCALE GENOMIC DNA]</scope>
    <source>
        <strain evidence="6 7">NL1</strain>
    </source>
</reference>
<keyword evidence="4 5" id="KW-0349">Heme</keyword>
<comment type="caution">
    <text evidence="6">The sequence shown here is derived from an EMBL/GenBank/DDBJ whole genome shotgun (WGS) entry which is preliminary data.</text>
</comment>
<dbReference type="PANTHER" id="PTHR28657:SF5">
    <property type="entry name" value="INDOLEAMINE 2,3-DIOXYGENASE"/>
    <property type="match status" value="1"/>
</dbReference>
<evidence type="ECO:0000313" key="6">
    <source>
        <dbReference type="EMBL" id="PSK42979.1"/>
    </source>
</evidence>
<dbReference type="GO" id="GO:0005737">
    <property type="term" value="C:cytoplasm"/>
    <property type="evidence" value="ECO:0007669"/>
    <property type="project" value="TreeGrafter"/>
</dbReference>
<keyword evidence="7" id="KW-1185">Reference proteome</keyword>